<comment type="caution">
    <text evidence="8">The sequence shown here is derived from an EMBL/GenBank/DDBJ whole genome shotgun (WGS) entry which is preliminary data.</text>
</comment>
<dbReference type="PANTHER" id="PTHR33406:SF13">
    <property type="entry name" value="MEMBRANE PROTEIN YDFJ"/>
    <property type="match status" value="1"/>
</dbReference>
<dbReference type="GO" id="GO:0005886">
    <property type="term" value="C:plasma membrane"/>
    <property type="evidence" value="ECO:0007669"/>
    <property type="project" value="UniProtKB-SubCell"/>
</dbReference>
<keyword evidence="4 6" id="KW-1133">Transmembrane helix</keyword>
<feature type="transmembrane region" description="Helical" evidence="6">
    <location>
        <begin position="690"/>
        <end position="710"/>
    </location>
</feature>
<feature type="transmembrane region" description="Helical" evidence="6">
    <location>
        <begin position="441"/>
        <end position="461"/>
    </location>
</feature>
<dbReference type="Pfam" id="PF01553">
    <property type="entry name" value="Acyltransferase"/>
    <property type="match status" value="1"/>
</dbReference>
<feature type="domain" description="Phospholipid/glycerol acyltransferase" evidence="7">
    <location>
        <begin position="896"/>
        <end position="1005"/>
    </location>
</feature>
<feature type="transmembrane region" description="Helical" evidence="6">
    <location>
        <begin position="18"/>
        <end position="37"/>
    </location>
</feature>
<dbReference type="Gene3D" id="3.40.50.150">
    <property type="entry name" value="Vaccinia Virus protein VP39"/>
    <property type="match status" value="1"/>
</dbReference>
<evidence type="ECO:0000256" key="4">
    <source>
        <dbReference type="ARBA" id="ARBA00022989"/>
    </source>
</evidence>
<feature type="transmembrane region" description="Helical" evidence="6">
    <location>
        <begin position="294"/>
        <end position="314"/>
    </location>
</feature>
<evidence type="ECO:0000259" key="7">
    <source>
        <dbReference type="SMART" id="SM00563"/>
    </source>
</evidence>
<feature type="transmembrane region" description="Helical" evidence="6">
    <location>
        <begin position="361"/>
        <end position="380"/>
    </location>
</feature>
<dbReference type="CDD" id="cd02440">
    <property type="entry name" value="AdoMet_MTases"/>
    <property type="match status" value="1"/>
</dbReference>
<evidence type="ECO:0000256" key="1">
    <source>
        <dbReference type="ARBA" id="ARBA00004651"/>
    </source>
</evidence>
<feature type="transmembrane region" description="Helical" evidence="6">
    <location>
        <begin position="755"/>
        <end position="773"/>
    </location>
</feature>
<protein>
    <submittedName>
        <fullName evidence="8">Glycerol acyltransferase</fullName>
    </submittedName>
</protein>
<dbReference type="PANTHER" id="PTHR33406">
    <property type="entry name" value="MEMBRANE PROTEIN MJ1562-RELATED"/>
    <property type="match status" value="1"/>
</dbReference>
<keyword evidence="8" id="KW-0808">Transferase</keyword>
<dbReference type="RefSeq" id="WP_244077057.1">
    <property type="nucleotide sequence ID" value="NZ_AP025581.1"/>
</dbReference>
<feature type="transmembrane region" description="Helical" evidence="6">
    <location>
        <begin position="986"/>
        <end position="1008"/>
    </location>
</feature>
<feature type="transmembrane region" description="Helical" evidence="6">
    <location>
        <begin position="717"/>
        <end position="735"/>
    </location>
</feature>
<dbReference type="InterPro" id="IPR004869">
    <property type="entry name" value="MMPL_dom"/>
</dbReference>
<accession>A0AA37KV59</accession>
<evidence type="ECO:0000313" key="9">
    <source>
        <dbReference type="Proteomes" id="UP001055105"/>
    </source>
</evidence>
<dbReference type="EMBL" id="BQOL01000002">
    <property type="protein sequence ID" value="GKI20294.1"/>
    <property type="molecule type" value="Genomic_DNA"/>
</dbReference>
<name>A0AA37KV59_9BACT</name>
<keyword evidence="8" id="KW-0012">Acyltransferase</keyword>
<dbReference type="InterPro" id="IPR029063">
    <property type="entry name" value="SAM-dependent_MTases_sf"/>
</dbReference>
<dbReference type="Pfam" id="PF13649">
    <property type="entry name" value="Methyltransf_25"/>
    <property type="match status" value="1"/>
</dbReference>
<dbReference type="SUPFAM" id="SSF82866">
    <property type="entry name" value="Multidrug efflux transporter AcrB transmembrane domain"/>
    <property type="match status" value="2"/>
</dbReference>
<keyword evidence="2" id="KW-1003">Cell membrane</keyword>
<dbReference type="GO" id="GO:0016746">
    <property type="term" value="F:acyltransferase activity"/>
    <property type="evidence" value="ECO:0007669"/>
    <property type="project" value="UniProtKB-KW"/>
</dbReference>
<dbReference type="InterPro" id="IPR002123">
    <property type="entry name" value="Plipid/glycerol_acylTrfase"/>
</dbReference>
<feature type="transmembrane region" description="Helical" evidence="6">
    <location>
        <begin position="321"/>
        <end position="341"/>
    </location>
</feature>
<comment type="subcellular location">
    <subcellularLocation>
        <location evidence="1">Cell membrane</location>
        <topology evidence="1">Multi-pass membrane protein</topology>
    </subcellularLocation>
</comment>
<dbReference type="InterPro" id="IPR050545">
    <property type="entry name" value="Mycobact_MmpL"/>
</dbReference>
<proteinExistence type="predicted"/>
<feature type="transmembrane region" description="Helical" evidence="6">
    <location>
        <begin position="392"/>
        <end position="412"/>
    </location>
</feature>
<evidence type="ECO:0000256" key="3">
    <source>
        <dbReference type="ARBA" id="ARBA00022692"/>
    </source>
</evidence>
<evidence type="ECO:0000256" key="6">
    <source>
        <dbReference type="SAM" id="Phobius"/>
    </source>
</evidence>
<dbReference type="AlphaFoldDB" id="A0AA37KV59"/>
<gene>
    <name evidence="8" type="ORF">CE91St16_32020</name>
</gene>
<dbReference type="InterPro" id="IPR041698">
    <property type="entry name" value="Methyltransf_25"/>
</dbReference>
<dbReference type="SUPFAM" id="SSF53335">
    <property type="entry name" value="S-adenosyl-L-methionine-dependent methyltransferases"/>
    <property type="match status" value="1"/>
</dbReference>
<dbReference type="Gene3D" id="1.20.1640.10">
    <property type="entry name" value="Multidrug efflux transporter AcrB transmembrane domain"/>
    <property type="match status" value="2"/>
</dbReference>
<organism evidence="8 9">
    <name type="scientific">Alistipes finegoldii</name>
    <dbReference type="NCBI Taxonomy" id="214856"/>
    <lineage>
        <taxon>Bacteria</taxon>
        <taxon>Pseudomonadati</taxon>
        <taxon>Bacteroidota</taxon>
        <taxon>Bacteroidia</taxon>
        <taxon>Bacteroidales</taxon>
        <taxon>Rikenellaceae</taxon>
        <taxon>Alistipes</taxon>
    </lineage>
</organism>
<evidence type="ECO:0000313" key="8">
    <source>
        <dbReference type="EMBL" id="GKI20294.1"/>
    </source>
</evidence>
<evidence type="ECO:0000256" key="2">
    <source>
        <dbReference type="ARBA" id="ARBA00022475"/>
    </source>
</evidence>
<dbReference type="SMART" id="SM00563">
    <property type="entry name" value="PlsC"/>
    <property type="match status" value="1"/>
</dbReference>
<dbReference type="SUPFAM" id="SSF69593">
    <property type="entry name" value="Glycerol-3-phosphate (1)-acyltransferase"/>
    <property type="match status" value="1"/>
</dbReference>
<dbReference type="Proteomes" id="UP001055105">
    <property type="component" value="Unassembled WGS sequence"/>
</dbReference>
<feature type="transmembrane region" description="Helical" evidence="6">
    <location>
        <begin position="780"/>
        <end position="799"/>
    </location>
</feature>
<feature type="transmembrane region" description="Helical" evidence="6">
    <location>
        <begin position="271"/>
        <end position="288"/>
    </location>
</feature>
<keyword evidence="3 6" id="KW-0812">Transmembrane</keyword>
<reference evidence="8" key="1">
    <citation type="submission" date="2022-01" db="EMBL/GenBank/DDBJ databases">
        <title>Novel bile acid biosynthetic pathways are enriched in the microbiome of centenarians.</title>
        <authorList>
            <person name="Sato Y."/>
            <person name="Atarashi K."/>
            <person name="Plichta R.D."/>
            <person name="Arai Y."/>
            <person name="Sasajima S."/>
            <person name="Kearney M.S."/>
            <person name="Suda W."/>
            <person name="Takeshita K."/>
            <person name="Sasaki T."/>
            <person name="Okamoto S."/>
            <person name="Skelly N.A."/>
            <person name="Okamura Y."/>
            <person name="Vlamakis H."/>
            <person name="Li Y."/>
            <person name="Tanoue T."/>
            <person name="Takei H."/>
            <person name="Nittono H."/>
            <person name="Narushima S."/>
            <person name="Irie J."/>
            <person name="Itoh H."/>
            <person name="Moriya K."/>
            <person name="Sugiura Y."/>
            <person name="Suematsu M."/>
            <person name="Moritoki N."/>
            <person name="Shibata S."/>
            <person name="Littman R.D."/>
            <person name="Fischbach A.M."/>
            <person name="Uwamino Y."/>
            <person name="Inoue T."/>
            <person name="Honda A."/>
            <person name="Hattori M."/>
            <person name="Murai T."/>
            <person name="Xavier J.R."/>
            <person name="Hirose N."/>
            <person name="Honda K."/>
        </authorList>
    </citation>
    <scope>NUCLEOTIDE SEQUENCE</scope>
    <source>
        <strain evidence="8">CE91-St16</strain>
    </source>
</reference>
<feature type="transmembrane region" description="Helical" evidence="6">
    <location>
        <begin position="828"/>
        <end position="851"/>
    </location>
</feature>
<keyword evidence="5 6" id="KW-0472">Membrane</keyword>
<dbReference type="Pfam" id="PF03176">
    <property type="entry name" value="MMPL"/>
    <property type="match status" value="2"/>
</dbReference>
<evidence type="ECO:0000256" key="5">
    <source>
        <dbReference type="ARBA" id="ARBA00023136"/>
    </source>
</evidence>
<feature type="transmembrane region" description="Helical" evidence="6">
    <location>
        <begin position="662"/>
        <end position="684"/>
    </location>
</feature>
<dbReference type="CDD" id="cd07989">
    <property type="entry name" value="LPLAT_AGPAT-like"/>
    <property type="match status" value="1"/>
</dbReference>
<sequence length="1280" mass="142573">MNKFFIALYDFFESRRTLLYALLGVLVVAMASAALRLRFSENITGFFPDGERKAAAAFSNLKIKDKIAVMINAGEDAADKTDEMMACADSLAARLNADTLFRRYAEVEATFGSELADGMRSFLQGNLPLLLSEADYARMDTLVTPRGIAQAMEGNYRRLLSPVGGFIDEYIYDDPLGLSFGALGKLQELNIGGNYTLCDDYLFSKDMTTLLVFISPHYQSGDTGVGDRLIERIESALEGLNAEYAAAGITADYYGGPAVAAYNARQIKRDMMLTLNIAILIIVAFITLSFRNKFAVLLALIPVALGALFALAIMSLTCHTISSIAVGAGTVVMGIALSYSIHILCHANHCHDPRQIIRDLAYPLTIGSITTIGAFAGLLFTDSQLLRDFGLFASLTLVGTTLFSLVLLPHLIRKEKRGGGSAVLERVERLTGMRPDRNRPLVAAILLLTFICLFFFNRIGFDSDMMHLNYDPPRLAAAQQRLSRLTDEDGERSKVLFITTADTPGEAVASYLRMGRRLDSLKQAGKIDSHAGIASFVVDSAEQQRRLERWRRFWTPQRREAVRAGIREAEKRYGFADGAFDGALKLAEKEYAPLDYASAAAREVFREWIDGQEKSPIFLSHVTLADSCKHEVYAAFSATDDIVAADRAFYAGKMARSVNRNFYLILSISSILVTAALFLCYGRIELTLMSLLPMAVGWVIILGLMAMLGIEFNIVTIILSTFIFGIGDDFSIFIMDGLLSEYKTGRRMLDTHKTAIFFSAFTVVVGLGALIFARHPALHSLALISLFGIVAVVLVSYTVQPVLFRMLVSSQTEKGGAPYTLGSLINTLYAFGLFVTGCQLLQALIFTLWPLPMARRRKQRIVQWSIHHMTRGFLRAMVTTKTIRLNDTGETFAEPAVVIANHQSFIDILVLLSICPKAVMVTNGWVWRSPVFGRIVRYLGFYHAADGYERLAPALAQKVAEGYSVIVFPEGTRSADGRIKRFHKGAFYLAAELGLDILPICLYGNGMISSKRQPIYIKHGLVVSRILPRTACGDPADYSAQAKSACRQMRREYRKLYETYNRPCNPYFRDMLIKSYTYKGPVLEWYMRVKIRLEKCYTLFDRIVPREGTVVDLGCGYGPLSYMLAMLSDRRRIVGVDYDAEKIETARHSFLRRPETEFVHADLRTAELPEADAFLLLDVLHYMQPEEQRGLIERCAARLKAGGRIIIRDGDAGKAERHKTTAMTEVWSTKIVGFNKTDGELHFTSTPELQQTARRLGLEIHAAHTDAHTSNTVYILTRPE</sequence>